<evidence type="ECO:0000313" key="3">
    <source>
        <dbReference type="Proteomes" id="UP000220922"/>
    </source>
</evidence>
<comment type="caution">
    <text evidence="2">The sequence shown here is derived from an EMBL/GenBank/DDBJ whole genome shotgun (WGS) entry which is preliminary data.</text>
</comment>
<dbReference type="Proteomes" id="UP000220922">
    <property type="component" value="Unassembled WGS sequence"/>
</dbReference>
<dbReference type="SMART" id="SM00028">
    <property type="entry name" value="TPR"/>
    <property type="match status" value="5"/>
</dbReference>
<dbReference type="OrthoDB" id="134954at2"/>
<keyword evidence="3" id="KW-1185">Reference proteome</keyword>
<reference evidence="2 3" key="1">
    <citation type="submission" date="2016-05" db="EMBL/GenBank/DDBJ databases">
        <authorList>
            <person name="Lavstsen T."/>
            <person name="Jespersen J.S."/>
        </authorList>
    </citation>
    <scope>NUCLEOTIDE SEQUENCE [LARGE SCALE GENOMIC DNA]</scope>
    <source>
        <strain evidence="2 3">B7-9</strain>
    </source>
</reference>
<dbReference type="InterPro" id="IPR019734">
    <property type="entry name" value="TPR_rpt"/>
</dbReference>
<evidence type="ECO:0000313" key="2">
    <source>
        <dbReference type="EMBL" id="PDV97342.1"/>
    </source>
</evidence>
<feature type="domain" description="CHAT" evidence="1">
    <location>
        <begin position="676"/>
        <end position="953"/>
    </location>
</feature>
<protein>
    <recommendedName>
        <fullName evidence="1">CHAT domain-containing protein</fullName>
    </recommendedName>
</protein>
<dbReference type="Pfam" id="PF12770">
    <property type="entry name" value="CHAT"/>
    <property type="match status" value="1"/>
</dbReference>
<dbReference type="SUPFAM" id="SSF48452">
    <property type="entry name" value="TPR-like"/>
    <property type="match status" value="2"/>
</dbReference>
<name>A0A2H3KTZ4_9CHLR</name>
<dbReference type="PANTHER" id="PTHR10098:SF108">
    <property type="entry name" value="TETRATRICOPEPTIDE REPEAT PROTEIN 28"/>
    <property type="match status" value="1"/>
</dbReference>
<evidence type="ECO:0000259" key="1">
    <source>
        <dbReference type="Pfam" id="PF12770"/>
    </source>
</evidence>
<dbReference type="RefSeq" id="WP_097654530.1">
    <property type="nucleotide sequence ID" value="NZ_LYXE01000153.1"/>
</dbReference>
<dbReference type="AlphaFoldDB" id="A0A2H3KTZ4"/>
<dbReference type="Gene3D" id="1.25.40.10">
    <property type="entry name" value="Tetratricopeptide repeat domain"/>
    <property type="match status" value="2"/>
</dbReference>
<sequence length="955" mass="104985">MMLQLTLDHPHTPLACARILTISARAPQRGLALAQRAWHAAVDRTPEEKAHAAMTLGIALLRCDQIHAALAMLEVAREGCATLGLSIAGLYVQRARIQALRMLEQIADPLAAVRELAQAFAAAGLHDEVLRTRMEEVALLNLRGHQREALALAEELQPTLEDLGTLADHARLARSCGIALSNISRLDDALDAFARARAWFEAFGYGFDVAITRAEATMIALRREDMAGCIDELYALTRIFARYGSEQNIGYCEKRIGIAANGLGRYDEGIAAFSQARARFQALGRASHVAECDLNLGNSAYYSGLFELALASYRRAEASFERLGLRPQAILSRRNQALALRLLQRSHESLALLEPVAEELQQLGNRLEYGEVLQAQAYALDDLGAGEAALERFRQAETIVRREGNLPSAAESMIEQGWIQLRAGDAAAARERFEAALPHLEGRLNHRWRALYGFGRCVEVMGDRTAALGHYRAAVRLIADLRRRLASEHASSGIFQMAMDLFNASLRLAQELDDPQAVVELADSQRALALRRQMNSSQVWVPQEFQGELVSNSATLSEALNQKMTGAALDAALDGYVDLLLRARHQVPLPQPPEVTPDLEELRAAWSVAYPEGWMALFYLEVASGMLAVVVTIDRLVLYPIADDQTLRQALQRATQPARRMMTYGGLGDPATCWATLETLGERLIPREVWSALEPAQRLLIVPAGMLHAIPWATLRMEGRWLVECATIQILPALGTWSTLYRRQATQRAGLLLGVSEFGERAKALPGVALTLDLVAERWQGPTERWENEEATREHLLRAASEGTLRQFGLIHFAMHGQVYASKGLLAHLKLWDSDLQADEAMRLQLDGALVVLSACETMVSEVLPGEEVLNLGRAFLASGARDVIASLWQLYDRALPEMLPPLYDRLSQGTDAPTALAASQRTLIQRARTIASDDPDAILVSPLVWGSLTAMGGG</sequence>
<accession>A0A2H3KTZ4</accession>
<organism evidence="2 3">
    <name type="scientific">Candidatus Chloroploca asiatica</name>
    <dbReference type="NCBI Taxonomy" id="1506545"/>
    <lineage>
        <taxon>Bacteria</taxon>
        <taxon>Bacillati</taxon>
        <taxon>Chloroflexota</taxon>
        <taxon>Chloroflexia</taxon>
        <taxon>Chloroflexales</taxon>
        <taxon>Chloroflexineae</taxon>
        <taxon>Oscillochloridaceae</taxon>
        <taxon>Candidatus Chloroploca</taxon>
    </lineage>
</organism>
<gene>
    <name evidence="2" type="ORF">A9Q02_18720</name>
</gene>
<dbReference type="PANTHER" id="PTHR10098">
    <property type="entry name" value="RAPSYN-RELATED"/>
    <property type="match status" value="1"/>
</dbReference>
<dbReference type="EMBL" id="LYXE01000153">
    <property type="protein sequence ID" value="PDV97342.1"/>
    <property type="molecule type" value="Genomic_DNA"/>
</dbReference>
<dbReference type="InterPro" id="IPR011990">
    <property type="entry name" value="TPR-like_helical_dom_sf"/>
</dbReference>
<proteinExistence type="predicted"/>
<dbReference type="InterPro" id="IPR024983">
    <property type="entry name" value="CHAT_dom"/>
</dbReference>